<dbReference type="EMBL" id="CP027226">
    <property type="protein sequence ID" value="AVM41889.1"/>
    <property type="molecule type" value="Genomic_DNA"/>
</dbReference>
<evidence type="ECO:0000313" key="4">
    <source>
        <dbReference type="EMBL" id="AVM41889.1"/>
    </source>
</evidence>
<evidence type="ECO:0000256" key="1">
    <source>
        <dbReference type="ARBA" id="ARBA00022884"/>
    </source>
</evidence>
<dbReference type="InterPro" id="IPR051925">
    <property type="entry name" value="RNA-binding_domain"/>
</dbReference>
<dbReference type="OrthoDB" id="9797519at2"/>
<accession>A0A2S0KLL1</accession>
<dbReference type="Gene3D" id="3.30.110.60">
    <property type="entry name" value="YhbY-like"/>
    <property type="match status" value="1"/>
</dbReference>
<dbReference type="Proteomes" id="UP000237947">
    <property type="component" value="Chromosome"/>
</dbReference>
<dbReference type="InterPro" id="IPR001890">
    <property type="entry name" value="RNA-binding_CRM"/>
</dbReference>
<proteinExistence type="predicted"/>
<dbReference type="KEGG" id="fsa:C5Q98_00965"/>
<gene>
    <name evidence="4" type="ORF">C5Q98_00965</name>
</gene>
<evidence type="ECO:0000313" key="5">
    <source>
        <dbReference type="Proteomes" id="UP000237947"/>
    </source>
</evidence>
<dbReference type="InterPro" id="IPR035920">
    <property type="entry name" value="YhbY-like_sf"/>
</dbReference>
<protein>
    <submittedName>
        <fullName evidence="4">Ribosome assembly RNA-binding protein YhbY</fullName>
    </submittedName>
</protein>
<dbReference type="PANTHER" id="PTHR40065">
    <property type="entry name" value="RNA-BINDING PROTEIN YHBY"/>
    <property type="match status" value="1"/>
</dbReference>
<dbReference type="SMART" id="SM01103">
    <property type="entry name" value="CRS1_YhbY"/>
    <property type="match status" value="1"/>
</dbReference>
<keyword evidence="5" id="KW-1185">Reference proteome</keyword>
<organism evidence="4 5">
    <name type="scientific">Fastidiosipila sanguinis</name>
    <dbReference type="NCBI Taxonomy" id="236753"/>
    <lineage>
        <taxon>Bacteria</taxon>
        <taxon>Bacillati</taxon>
        <taxon>Bacillota</taxon>
        <taxon>Clostridia</taxon>
        <taxon>Eubacteriales</taxon>
        <taxon>Oscillospiraceae</taxon>
        <taxon>Fastidiosipila</taxon>
    </lineage>
</organism>
<dbReference type="GO" id="GO:0003723">
    <property type="term" value="F:RNA binding"/>
    <property type="evidence" value="ECO:0007669"/>
    <property type="project" value="UniProtKB-UniRule"/>
</dbReference>
<dbReference type="Pfam" id="PF01985">
    <property type="entry name" value="CRS1_YhbY"/>
    <property type="match status" value="1"/>
</dbReference>
<name>A0A2S0KLL1_9FIRM</name>
<keyword evidence="1 2" id="KW-0694">RNA-binding</keyword>
<dbReference type="AlphaFoldDB" id="A0A2S0KLL1"/>
<sequence>MAINGNQRAYLRAEANSLDSLLHIGKDDVNENIITELDNLLRTRELVKVTVLKTNTTPIKELANDLAEKTAADIVQVIGRKFVLYKFSEELAKKGKTIYNL</sequence>
<dbReference type="SUPFAM" id="SSF75471">
    <property type="entry name" value="YhbY-like"/>
    <property type="match status" value="1"/>
</dbReference>
<dbReference type="PANTHER" id="PTHR40065:SF3">
    <property type="entry name" value="RNA-BINDING PROTEIN YHBY"/>
    <property type="match status" value="1"/>
</dbReference>
<dbReference type="PROSITE" id="PS51295">
    <property type="entry name" value="CRM"/>
    <property type="match status" value="1"/>
</dbReference>
<feature type="domain" description="CRM" evidence="3">
    <location>
        <begin position="1"/>
        <end position="97"/>
    </location>
</feature>
<dbReference type="RefSeq" id="WP_106011875.1">
    <property type="nucleotide sequence ID" value="NZ_CP027226.1"/>
</dbReference>
<evidence type="ECO:0000259" key="3">
    <source>
        <dbReference type="PROSITE" id="PS51295"/>
    </source>
</evidence>
<reference evidence="5" key="1">
    <citation type="submission" date="2018-02" db="EMBL/GenBank/DDBJ databases">
        <authorList>
            <person name="Holder M.E."/>
            <person name="Ajami N.J."/>
            <person name="Petrosino J.F."/>
        </authorList>
    </citation>
    <scope>NUCLEOTIDE SEQUENCE [LARGE SCALE GENOMIC DNA]</scope>
    <source>
        <strain evidence="5">CCUG 47711</strain>
    </source>
</reference>
<evidence type="ECO:0000256" key="2">
    <source>
        <dbReference type="PROSITE-ProRule" id="PRU00626"/>
    </source>
</evidence>